<dbReference type="HAMAP" id="MF_01464_B">
    <property type="entry name" value="SecF_B"/>
    <property type="match status" value="1"/>
</dbReference>
<feature type="transmembrane region" description="Helical" evidence="9">
    <location>
        <begin position="232"/>
        <end position="249"/>
    </location>
</feature>
<reference evidence="11 12" key="1">
    <citation type="submission" date="2017-09" db="EMBL/GenBank/DDBJ databases">
        <title>Depth-based differentiation of microbial function through sediment-hosted aquifers and enrichment of novel symbionts in the deep terrestrial subsurface.</title>
        <authorList>
            <person name="Probst A.J."/>
            <person name="Ladd B."/>
            <person name="Jarett J.K."/>
            <person name="Geller-Mcgrath D.E."/>
            <person name="Sieber C.M."/>
            <person name="Emerson J.B."/>
            <person name="Anantharaman K."/>
            <person name="Thomas B.C."/>
            <person name="Malmstrom R."/>
            <person name="Stieglmeier M."/>
            <person name="Klingl A."/>
            <person name="Woyke T."/>
            <person name="Ryan C.M."/>
            <person name="Banfield J.F."/>
        </authorList>
    </citation>
    <scope>NUCLEOTIDE SEQUENCE [LARGE SCALE GENOMIC DNA]</scope>
    <source>
        <strain evidence="11">CG11_big_fil_rev_8_21_14_0_20_35_14</strain>
    </source>
</reference>
<dbReference type="InterPro" id="IPR048634">
    <property type="entry name" value="SecD_SecF_C"/>
</dbReference>
<dbReference type="Pfam" id="PF07549">
    <property type="entry name" value="Sec_GG"/>
    <property type="match status" value="1"/>
</dbReference>
<evidence type="ECO:0000313" key="12">
    <source>
        <dbReference type="Proteomes" id="UP000229570"/>
    </source>
</evidence>
<evidence type="ECO:0000259" key="10">
    <source>
        <dbReference type="Pfam" id="PF02355"/>
    </source>
</evidence>
<keyword evidence="5 9" id="KW-0653">Protein transport</keyword>
<dbReference type="GO" id="GO:0006605">
    <property type="term" value="P:protein targeting"/>
    <property type="evidence" value="ECO:0007669"/>
    <property type="project" value="UniProtKB-UniRule"/>
</dbReference>
<name>A0A2H0KMI3_9BACT</name>
<dbReference type="AlphaFoldDB" id="A0A2H0KMI3"/>
<evidence type="ECO:0000256" key="6">
    <source>
        <dbReference type="ARBA" id="ARBA00022989"/>
    </source>
</evidence>
<dbReference type="PANTHER" id="PTHR30081">
    <property type="entry name" value="PROTEIN-EXPORT MEMBRANE PROTEIN SEC"/>
    <property type="match status" value="1"/>
</dbReference>
<comment type="subunit">
    <text evidence="9">Forms a complex with SecD. Part of the essential Sec protein translocation apparatus which comprises SecA, SecYEG and auxiliary proteins SecDF. Other proteins may also be involved.</text>
</comment>
<evidence type="ECO:0000256" key="9">
    <source>
        <dbReference type="HAMAP-Rule" id="MF_01464"/>
    </source>
</evidence>
<dbReference type="GO" id="GO:0005886">
    <property type="term" value="C:plasma membrane"/>
    <property type="evidence" value="ECO:0007669"/>
    <property type="project" value="UniProtKB-SubCell"/>
</dbReference>
<keyword evidence="2 9" id="KW-0813">Transport</keyword>
<dbReference type="Gene3D" id="1.20.1640.10">
    <property type="entry name" value="Multidrug efflux transporter AcrB transmembrane domain"/>
    <property type="match status" value="1"/>
</dbReference>
<feature type="transmembrane region" description="Helical" evidence="9">
    <location>
        <begin position="255"/>
        <end position="282"/>
    </location>
</feature>
<dbReference type="PRINTS" id="PR01755">
    <property type="entry name" value="SECFTRNLCASE"/>
</dbReference>
<organism evidence="11 12">
    <name type="scientific">Candidatus Roizmanbacteria bacterium CG11_big_fil_rev_8_21_14_0_20_35_14</name>
    <dbReference type="NCBI Taxonomy" id="1974855"/>
    <lineage>
        <taxon>Bacteria</taxon>
        <taxon>Candidatus Roizmaniibacteriota</taxon>
    </lineage>
</organism>
<gene>
    <name evidence="9 11" type="primary">secF</name>
    <name evidence="11" type="ORF">COV86_02935</name>
</gene>
<protein>
    <recommendedName>
        <fullName evidence="9">Protein-export membrane protein SecF</fullName>
    </recommendedName>
</protein>
<evidence type="ECO:0000256" key="7">
    <source>
        <dbReference type="ARBA" id="ARBA00023010"/>
    </source>
</evidence>
<feature type="transmembrane region" description="Helical" evidence="9">
    <location>
        <begin position="9"/>
        <end position="27"/>
    </location>
</feature>
<evidence type="ECO:0000256" key="3">
    <source>
        <dbReference type="ARBA" id="ARBA00022475"/>
    </source>
</evidence>
<comment type="caution">
    <text evidence="9">Lacks conserved residue(s) required for the propagation of feature annotation.</text>
</comment>
<dbReference type="GO" id="GO:0065002">
    <property type="term" value="P:intracellular protein transmembrane transport"/>
    <property type="evidence" value="ECO:0007669"/>
    <property type="project" value="UniProtKB-UniRule"/>
</dbReference>
<dbReference type="InterPro" id="IPR022813">
    <property type="entry name" value="SecD/SecF_arch_bac"/>
</dbReference>
<dbReference type="GO" id="GO:0043952">
    <property type="term" value="P:protein transport by the Sec complex"/>
    <property type="evidence" value="ECO:0007669"/>
    <property type="project" value="UniProtKB-UniRule"/>
</dbReference>
<dbReference type="EMBL" id="PCVL01000039">
    <property type="protein sequence ID" value="PIQ72462.1"/>
    <property type="molecule type" value="Genomic_DNA"/>
</dbReference>
<dbReference type="Proteomes" id="UP000229570">
    <property type="component" value="Unassembled WGS sequence"/>
</dbReference>
<comment type="subcellular location">
    <subcellularLocation>
        <location evidence="1 9">Cell membrane</location>
        <topology evidence="1 9">Multi-pass membrane protein</topology>
    </subcellularLocation>
</comment>
<dbReference type="GO" id="GO:0015450">
    <property type="term" value="F:protein-transporting ATPase activity"/>
    <property type="evidence" value="ECO:0007669"/>
    <property type="project" value="InterPro"/>
</dbReference>
<comment type="similarity">
    <text evidence="9">Belongs to the SecD/SecF family. SecF subfamily.</text>
</comment>
<keyword evidence="6 9" id="KW-1133">Transmembrane helix</keyword>
<accession>A0A2H0KMI3</accession>
<keyword evidence="4 9" id="KW-0812">Transmembrane</keyword>
<comment type="function">
    <text evidence="9">Part of the Sec protein translocase complex. Interacts with the SecYEG preprotein conducting channel. SecDF uses the proton motive force (PMF) to complete protein translocation after the ATP-dependent function of SecA.</text>
</comment>
<comment type="caution">
    <text evidence="11">The sequence shown here is derived from an EMBL/GenBank/DDBJ whole genome shotgun (WGS) entry which is preliminary data.</text>
</comment>
<dbReference type="NCBIfam" id="TIGR00966">
    <property type="entry name" value="transloc_SecF"/>
    <property type="match status" value="1"/>
</dbReference>
<evidence type="ECO:0000256" key="8">
    <source>
        <dbReference type="ARBA" id="ARBA00023136"/>
    </source>
</evidence>
<evidence type="ECO:0000313" key="11">
    <source>
        <dbReference type="EMBL" id="PIQ72462.1"/>
    </source>
</evidence>
<evidence type="ECO:0000256" key="5">
    <source>
        <dbReference type="ARBA" id="ARBA00022927"/>
    </source>
</evidence>
<evidence type="ECO:0000256" key="2">
    <source>
        <dbReference type="ARBA" id="ARBA00022448"/>
    </source>
</evidence>
<feature type="transmembrane region" description="Helical" evidence="9">
    <location>
        <begin position="148"/>
        <end position="170"/>
    </location>
</feature>
<feature type="domain" description="Protein export membrane protein SecD/SecF C-terminal" evidence="10">
    <location>
        <begin position="96"/>
        <end position="284"/>
    </location>
</feature>
<keyword evidence="8 9" id="KW-0472">Membrane</keyword>
<keyword evidence="7 9" id="KW-0811">Translocation</keyword>
<dbReference type="InterPro" id="IPR022646">
    <property type="entry name" value="SecD/SecF_CS"/>
</dbReference>
<sequence>MVNFLKYRLIYFLISLLVIGAGLFSVFKWSYRYSIDFVGGSNLEYRFDKIVAEKSINKILQNNKIQSVYLEIKNQNLSLRTKPLEQVQENNLKNSLEKNLKVKITVLKSETVGPTLGRETMIKTGVASILAILGILIYMSFAFKGFNYAMAAILAIVHDLLVVIGCYSLLSHFYQAEVDTMFVTAVLTTMSFSVHDTIVIFDKIREYFQTEGKEDIEYFANKALTETMVRSLNNSMTIVFMLLSLTLLGGTSIRFFIITLLVGTITGTYSSPFIATPILVWLEKRKKQKVN</sequence>
<feature type="transmembrane region" description="Helical" evidence="9">
    <location>
        <begin position="121"/>
        <end position="141"/>
    </location>
</feature>
<proteinExistence type="inferred from homology"/>
<dbReference type="Pfam" id="PF02355">
    <property type="entry name" value="SecD_SecF_C"/>
    <property type="match status" value="1"/>
</dbReference>
<evidence type="ECO:0000256" key="1">
    <source>
        <dbReference type="ARBA" id="ARBA00004651"/>
    </source>
</evidence>
<evidence type="ECO:0000256" key="4">
    <source>
        <dbReference type="ARBA" id="ARBA00022692"/>
    </source>
</evidence>
<dbReference type="PANTHER" id="PTHR30081:SF8">
    <property type="entry name" value="PROTEIN TRANSLOCASE SUBUNIT SECF"/>
    <property type="match status" value="1"/>
</dbReference>
<dbReference type="SUPFAM" id="SSF82866">
    <property type="entry name" value="Multidrug efflux transporter AcrB transmembrane domain"/>
    <property type="match status" value="1"/>
</dbReference>
<keyword evidence="3 9" id="KW-1003">Cell membrane</keyword>
<dbReference type="InterPro" id="IPR022645">
    <property type="entry name" value="SecD/SecF_bac"/>
</dbReference>
<dbReference type="InterPro" id="IPR005665">
    <property type="entry name" value="SecF_bac"/>
</dbReference>